<proteinExistence type="predicted"/>
<evidence type="ECO:0000256" key="1">
    <source>
        <dbReference type="SAM" id="SignalP"/>
    </source>
</evidence>
<reference evidence="2" key="1">
    <citation type="submission" date="2021-01" db="EMBL/GenBank/DDBJ databases">
        <title>Fulvivirga kasyanovii gen. nov., sp nov., a novel member of the phylum Bacteroidetes isolated from seawater in a mussel farm.</title>
        <authorList>
            <person name="Zhao L.-H."/>
            <person name="Wang Z.-J."/>
        </authorList>
    </citation>
    <scope>NUCLEOTIDE SEQUENCE</scope>
    <source>
        <strain evidence="2">29W222</strain>
    </source>
</reference>
<dbReference type="Pfam" id="PF13585">
    <property type="entry name" value="CHU_C"/>
    <property type="match status" value="1"/>
</dbReference>
<feature type="chain" id="PRO_5037347793" evidence="1">
    <location>
        <begin position="23"/>
        <end position="4618"/>
    </location>
</feature>
<sequence length="4618" mass="484415">MKSVFKHSFILLLTFTVSLSFAQSELCYNGVDDDGDGLIDCSDPDCQFASNIEKGCNCADGIDNDGDGGADVSDADCAAFYGLTFVGEDDSDCSITPDPGTGTFDFVNPSSSGQNTVDTQSKVAVGDVNCDGIPDVVTTSKWNQTLRVVATSDNQADGSDKGDIIQDFKTPGSSIFPQGNFFFELEVLIADIDGSCPAEIFSIVSKRKNANSEPEGYYLVGFRANASPSTSDLVPLFDAIPLGPDRPGQITIADMDCDSGAEIILKDQVYDAETGALLADGNVGDWNTEVVSAPVAVDIIEGGNLEVVVGNLILSYPDMAVIADMNALGGDQWFPKEIFDANEYGFDNFSSTSVADMNGDGNMDVVLSGALDSKNGETAIFFWDVANGTVSSFTPPDPNYADGWIWGTSRPNLGDIDGDGNLEITFVAGNQLYALEVDPNTGALSQKWVRTINDSRSGIVATTVFDFDNDGSPEVVYRDSQQLVVIDGETGQNVLWSTACQSHTMTEGPIIADVDGDGATDLCTTCNTNTSFDIEAPIQQQALGELRCFFSQNSSWLPTRGVWNQSGYFVTNIADDLSVPCPRFDMTTVFSEGPCDNGLPGPQRPFNTFLNQVPSIGPDGCPFYPSPDISFVGDDPGDPNVDPNDPDYFPAVVVIPPTCGDLGVEVLFNIVNSGALAISDNVDVSFWEGDPTVAVDPVTGQPATFLHADVLVLNNIQVGDTVTTAGVNFDYSGKPTTLYIILNDDGTQFPVDTTSASGLQECKLDNNVFAIDIVPEPFTVEIENIADNFKCDDTAPDTGEIRAVVKRNGVEVSDYSLFGFQWYFGSDTTNAMPDPAGSSDWLTGLADTTYTVVVTNLEKGCSSLPVTDTVLRQGVDPVVNILINSHQTHCFPPNGELEVTIEGGLAGYSFAWYDNNLNPIGVTGPIASDLTEGEWIVDVVKSGCIERVSTTIGGPTEPDVVASVVQNVNNCANPGSGIITAQPFINSVLQDTANYIFDWYYYNNATSTLGSILPPSTGSGPTRSGLDIGYYAVVATEIVSGCESSPLQIVQVTDNRTYPELVINEIAPQTSCDPNNPNGILQVEISNGGVVDDPLNYTIEWFRGQNTLPANLHTNTSGVNGEVAEGVEGGGIPYTVKVTNINNCFTTTDTIVSEDVNVPILNLVKLNNTTCDPSLASATYNGQITGTVTFKGVTITLPDPQYEFTWYNGTTTGAPVIATADPTSPVLSELPGGYYTVEVTRTDLFCVSAPVTVEILDVEALPTIGEVMTPSTNCPGGTDNGEIEITTIDGVAPGDYTINWYDGSSVKFDGGGVRTPDATGTLYSGIPGAATYTVEVINNITGCINTETYNLPDNSILPTFSLESDPNSVCDATLGSSAFTGEIRVVSLVDPNFEAGQTYTYTFTNTGTAAVVSQATATLSNLEDGTYEVTVENDQLGCISDPVQVIVDFVPVLPNIVEAFRPSTNCTAADNGAIEITAIDGVAPNADYTINWYDGSVVKFDGLGNRTPDATGAIYSGIPGGFNYTVEVINNITGCVNTESYTLADLSALPTFSLESDPNAVCDPSLGSSAFTGEIRVVSLNDVNAEAGHTYTYTFTNTGTAAVVSQATATLSNLEDGTYEVTVGNDQLGCLSDPVQVVIGFTPSLPVIVEAFTPSTNCTAAPNGAIEVITVDGVAPNADYTINWYDGNSVKFDGGGNRLPDATGATYAGIPGGANYTVEVINNITGCINTESYTLADNSALPTFSLESDPNSVCDETLASSDFTGEIRVVSLVDANFVAGHTYTYTFTNTGTGDVVNQATATLSNLEDGTYEVTVGNDQLGCLSDPVQVVVGFTPSLPVIVEAFTPSTNCTAAPNGAIEITMIDGVAPTADYTINWYDGNSVKLDGGGNRLPDATGATYAGIPGGADYTVEVINNITGCINTESYTLADNSALPTFSLESDPNSVCDETLASSDFTGEIRVVSLVDANFVAGHTYTYTFTNTGTGDVVNQATATLSNLEDGTYEVTVGNDQLGCLSDPVQVVIGFSPSLPVIVEAFTPSTNCTTADNGAIEITTIDGVAPNANYTINWYDGNSVKLDGVGNRLPDGTGAIYAGIPGGANYTVEVINNLTGCINTESYTLADDSELPIVTLGKKSNTVCSSTIGFNGSVTAAVSYKGSGVTLPDANYIFTWYDGSSTSDPVIAVGDNTAEVLSGLEGGFYTVTVNNVALGCTSDPVTIEVVDTQYFPDINIAITPQTFCVGLNGELLATINETSIGGGNPADPNDYSFTWYEYDNSTNTSTALSVGVVGGVNGEQVTELPQGYYMLEVIRTATGCVNNEIVFLPENITIPDVTLVKVSDLTTCGSPNGALQADIGGVEVGYTFHWYHGNDAIDENFVIANADAVNVDDGSYTGLVPGDYTVVAVHNTTGCISPMQIERVLDATNAISIGVNFDILPTDCNIGNGQMTATPTVALTVTDPDTDFTYEWYEGGPTNVDPIDFFSNPPTFAAPAFASTRTISGLTSGTFTVVVTYNITGCSQLRTVFLPFIDSPDITPTITNSTECPYTSGNGEVTIDIDASGVMALPPAGDPSGAIDNDNFTVNFYSGANADVLISGPTDLDPPAFPANGPVTIATGLAPGLYTIELIEDYTGNNCSMFEVIEVEIGALPPLVSLVGTVSSNTACDLNQADGEFTVDVSKDPDDNAVGTTYTLDISPDPTSSYPIVGQPVGSYSFTQLPPDTYTVTVTASTGCSITKNFTVPDAPTISEIVDGDVIITAADLCTPSGSIEITNISLVGVGPDNLDDFEFTWYDDAGLTSIVFQAQGDATAVNGGEVLDNVNYAGMGPGTYWVVAEKTTGVGAGCFSAPFQSVVPDVSVDPEISLQASSNTSCTDVTPEGTITIDVTTASGPGAGGTYTYNITGPGGYNNVLNAQTGVGNTVTGLDDGTYTVVATNEITGCTVAGIITVPINETPIIITAATAVDQELCTPDGRIDVIGVSIDGGVTNRPLNEFEFAWFKDDPNSTPLVDGGAVTITDSFLDITNYPSIEAGVYYVVATRLVGFAPGAGCSSPPARVDIFDTHVNPQISLEPFANTSCNTDFEGSITIDASTPSGPGVGATYTYDISGPNGYVSTLNAQTGVSNSIPDLEDGTYTVIATNETTGCTVTGTVTIPKNQTPIIITAAAGIDQELCSPDGRAEVTGVSIDGGATNQPLAEFEFRWFKDDPNSTALVDGGAVTITDSFIDITNYPTIEAGTYYVIAIRLPGNVPGAGCVSPPARVEILDSHVNPQISLQAFANTSCNTDFEGSITIDASTPSGPGVGATYTYDITGPNGYANTLNAQSGTANTVVDLEDGTYTIIATNEVTTCTVTGSVTIPKNQTPIIITAAAGTDQELCSPDGRAEVTGVSIDGGATNQPLGEFEFRWFKDDPNSTALVDGGAATITDSFIDITNYPSIEAGTYYVVAIRLPGNVPGAGCVSPPARVEILDSHVNPQIALQGFANTSCTTDYEGSIVIDMTTPSGPGVGATYTYDIVGPNGYTNLLSAQTGSANAVTGLQEGSYTIVATNEITSCEVTGSITLLTSQTPIIVTTVGSTDQQLCTPDGRADVTGVSIDGGATSRPLNEFTFEWYKDSPGAVGTGLQNGGVLIEDPFLDISNYPTIEAGVYYVVATRRPGFTPGAGCSSPPARIEIIDSHVNPQVLLLATSNTACDGNFDGTLTINASDPSGPGVGATFTYDITLNGNPLTNSSGNSGAGNTITDLQEGTYVVLVTNETTGCSSSATKTIEYRPEPIDVITVDHEDQDICYPDGRVEVTVTSPTAPTNYTYEWYLGDISTSRLTDQFGTIISGPVLEAGTLAGQYPTMGAGTYYVIATRNSGDAPGSGCSSPPFRIDILDVSTDPMPDVSFTPNTACDPSLANGTITASVQEQDGSTGDTYTFSWTFEGGALPGTVIQSDVANTSSLTNTLEGTYELLVTNVSNTGCSITTSVNVTLDQPQSQPNIIDVATFDPVDCMPSGYAEVQSISIGGGAAITDPVVLSNDFTYRWYEGDVLPANQLADTDPLIEDLLPGRYFVIVTSNATGCESIPKEVNILDVDRILPVIAIEQTIPQINCIGPPFSAELEATAEESDGNVGTYIFTWSYEGGGLPAGANVSATTPTSSTLSNLPSGTYEVTALNPTTGCSSSAFFIIRDESERYKPIVSTSSEPLTFCSGDNGSVLLASVRFPDDYPFNINNYTVDWYTGDSPDLSAAPDYPNTDRVSGLPDGVYTIRVTDNNTGCFVVKLQNIKDERQYPVIEITESSQTTCPPYLPNGVLTATVGGRVGGYSFEWFSGTSAGAPGTGLTTRNRLIGYPAGMYTVRVIDDFTGCESEESHELQDAHLIPPSPTPELLSNVTSCIDPDGKVTVTVEGETQGYDFLWYMGGTVSGTPISDRVNVVGLDIGTYTVTATDLVTGCVSDGVPIDVGDERLLPEFVFETVGSKCDENTGQATISITNNTVVNTVEWFDATGASIGLGTDLYGVAPGEYEALVTTFLGCENTGVVEIGTVITNYNLVSADGDGINDTFQIDCITNFPNNNVRIYNRVGVLVYEIDGYNNTDRAFRGIGEKGVYSMGDRLPNGTYFYLIDKGDGSEIISGFLELIR</sequence>
<feature type="signal peptide" evidence="1">
    <location>
        <begin position="1"/>
        <end position="22"/>
    </location>
</feature>
<gene>
    <name evidence="2" type="ORF">JMN32_00610</name>
</gene>
<evidence type="ECO:0000313" key="2">
    <source>
        <dbReference type="EMBL" id="MBL6444789.1"/>
    </source>
</evidence>
<name>A0A937FT23_9BACT</name>
<evidence type="ECO:0000313" key="3">
    <source>
        <dbReference type="Proteomes" id="UP000614216"/>
    </source>
</evidence>
<dbReference type="RefSeq" id="WP_202854329.1">
    <property type="nucleotide sequence ID" value="NZ_JAEUGD010000001.1"/>
</dbReference>
<dbReference type="InterPro" id="IPR028994">
    <property type="entry name" value="Integrin_alpha_N"/>
</dbReference>
<keyword evidence="3" id="KW-1185">Reference proteome</keyword>
<dbReference type="EMBL" id="JAEUGD010000001">
    <property type="protein sequence ID" value="MBL6444789.1"/>
    <property type="molecule type" value="Genomic_DNA"/>
</dbReference>
<dbReference type="Proteomes" id="UP000614216">
    <property type="component" value="Unassembled WGS sequence"/>
</dbReference>
<organism evidence="2 3">
    <name type="scientific">Fulvivirga marina</name>
    <dbReference type="NCBI Taxonomy" id="2494733"/>
    <lineage>
        <taxon>Bacteria</taxon>
        <taxon>Pseudomonadati</taxon>
        <taxon>Bacteroidota</taxon>
        <taxon>Cytophagia</taxon>
        <taxon>Cytophagales</taxon>
        <taxon>Fulvivirgaceae</taxon>
        <taxon>Fulvivirga</taxon>
    </lineage>
</organism>
<keyword evidence="1" id="KW-0732">Signal</keyword>
<accession>A0A937FT23</accession>
<comment type="caution">
    <text evidence="2">The sequence shown here is derived from an EMBL/GenBank/DDBJ whole genome shotgun (WGS) entry which is preliminary data.</text>
</comment>
<protein>
    <submittedName>
        <fullName evidence="2">Gliding motility-associated C-terminal domain-containing protein</fullName>
    </submittedName>
</protein>
<dbReference type="SUPFAM" id="SSF69318">
    <property type="entry name" value="Integrin alpha N-terminal domain"/>
    <property type="match status" value="1"/>
</dbReference>